<dbReference type="Proteomes" id="UP000252733">
    <property type="component" value="Unassembled WGS sequence"/>
</dbReference>
<sequence>MTRFESQIKTIPHPASKVYGKLSDFDNFAEVIPRDKIKNWESLGDSCRFEVDGVGQVGLKIVDREENKTIKYTADGKVPFTFFLWIQLKEVVEGESKLKITLDADMNPMIKMVAKGPIEKFIGMLADGIAGHDY</sequence>
<comment type="caution">
    <text evidence="1">The sequence shown here is derived from an EMBL/GenBank/DDBJ whole genome shotgun (WGS) entry which is preliminary data.</text>
</comment>
<dbReference type="OrthoDB" id="1011799at2"/>
<evidence type="ECO:0000313" key="2">
    <source>
        <dbReference type="Proteomes" id="UP000252733"/>
    </source>
</evidence>
<protein>
    <submittedName>
        <fullName evidence="1">Polyketide cyclase/dehydrase/lipid transport protein</fullName>
    </submittedName>
</protein>
<reference evidence="1 2" key="1">
    <citation type="submission" date="2018-07" db="EMBL/GenBank/DDBJ databases">
        <title>Freshwater and sediment microbial communities from various areas in North America, analyzing microbe dynamics in response to fracking.</title>
        <authorList>
            <person name="Lamendella R."/>
        </authorList>
    </citation>
    <scope>NUCLEOTIDE SEQUENCE [LARGE SCALE GENOMIC DNA]</scope>
    <source>
        <strain evidence="1 2">160A</strain>
    </source>
</reference>
<keyword evidence="2" id="KW-1185">Reference proteome</keyword>
<accession>A0A2T0XT33</accession>
<dbReference type="Gene3D" id="3.30.530.20">
    <property type="match status" value="1"/>
</dbReference>
<dbReference type="STRING" id="1168289.GCA_000259075_01591"/>
<evidence type="ECO:0000313" key="1">
    <source>
        <dbReference type="EMBL" id="RCW39481.1"/>
    </source>
</evidence>
<dbReference type="InterPro" id="IPR023393">
    <property type="entry name" value="START-like_dom_sf"/>
</dbReference>
<dbReference type="EMBL" id="QPIZ01000001">
    <property type="protein sequence ID" value="RCW39481.1"/>
    <property type="molecule type" value="Genomic_DNA"/>
</dbReference>
<organism evidence="1 2">
    <name type="scientific">Marinilabilia salmonicolor</name>
    <dbReference type="NCBI Taxonomy" id="989"/>
    <lineage>
        <taxon>Bacteria</taxon>
        <taxon>Pseudomonadati</taxon>
        <taxon>Bacteroidota</taxon>
        <taxon>Bacteroidia</taxon>
        <taxon>Marinilabiliales</taxon>
        <taxon>Marinilabiliaceae</taxon>
        <taxon>Marinilabilia</taxon>
    </lineage>
</organism>
<dbReference type="RefSeq" id="WP_106151355.1">
    <property type="nucleotide sequence ID" value="NZ_PVTS01000001.1"/>
</dbReference>
<proteinExistence type="predicted"/>
<dbReference type="AlphaFoldDB" id="A0A2T0XT33"/>
<name>A0A2T0XT33_9BACT</name>
<gene>
    <name evidence="1" type="ORF">DFO77_101252</name>
</gene>
<dbReference type="SUPFAM" id="SSF55961">
    <property type="entry name" value="Bet v1-like"/>
    <property type="match status" value="1"/>
</dbReference>